<keyword evidence="2" id="KW-0472">Membrane</keyword>
<sequence length="474" mass="53125">MSQPRTLNSAITVVPPVELPSETYAGSPDFIATSPFSTATAQNRADPAFSESDVMPWINIFFDRLYPTLPIVNRFALYRDIVGRRQSRDPDFAAMVLSLSALALIQPVLREEHESMPSRTALATKMLQAAIKLRTHTFGENLSVVSVVSSFFMFAALFGLGNQNAAWLRLREAVECGKMIGLHQPDTYKYLTRDEKGPRFRLFLILSVTERGYALQRNHYISFTGQHLSKMDGIYREIETAATSQISSILVHDDKDVTAMRGLLQLMKLFDSVDEDIIPCWNRSCSIAHGSCTRLNAAQVHRVYNAVSEAMPPTRARYPAHPGQNHLDADPSAVQHSGTTLNDPQWADCFVLQQWLLVRLWVSCLTHDLLDEDSSLHFMKSGFAVSVAATVWEQCRQLETRVLEVHGIGMIERLFDVAMGVCMAIEHCKGLDRAYATTAGHATLQHYFVLLDHLRNGGHTYSSTLREAYDSIQT</sequence>
<dbReference type="InterPro" id="IPR050797">
    <property type="entry name" value="Carb_Metab_Trans_Reg"/>
</dbReference>
<keyword evidence="1" id="KW-0539">Nucleus</keyword>
<evidence type="ECO:0000256" key="2">
    <source>
        <dbReference type="SAM" id="Phobius"/>
    </source>
</evidence>
<gene>
    <name evidence="4" type="ORF">LTR84_010290</name>
</gene>
<dbReference type="GO" id="GO:0003677">
    <property type="term" value="F:DNA binding"/>
    <property type="evidence" value="ECO:0007669"/>
    <property type="project" value="InterPro"/>
</dbReference>
<dbReference type="Pfam" id="PF04082">
    <property type="entry name" value="Fungal_trans"/>
    <property type="match status" value="1"/>
</dbReference>
<dbReference type="RefSeq" id="XP_064700562.1">
    <property type="nucleotide sequence ID" value="XM_064853827.1"/>
</dbReference>
<protein>
    <recommendedName>
        <fullName evidence="3">Xylanolytic transcriptional activator regulatory domain-containing protein</fullName>
    </recommendedName>
</protein>
<comment type="caution">
    <text evidence="4">The sequence shown here is derived from an EMBL/GenBank/DDBJ whole genome shotgun (WGS) entry which is preliminary data.</text>
</comment>
<organism evidence="4 5">
    <name type="scientific">Exophiala bonariae</name>
    <dbReference type="NCBI Taxonomy" id="1690606"/>
    <lineage>
        <taxon>Eukaryota</taxon>
        <taxon>Fungi</taxon>
        <taxon>Dikarya</taxon>
        <taxon>Ascomycota</taxon>
        <taxon>Pezizomycotina</taxon>
        <taxon>Eurotiomycetes</taxon>
        <taxon>Chaetothyriomycetidae</taxon>
        <taxon>Chaetothyriales</taxon>
        <taxon>Herpotrichiellaceae</taxon>
        <taxon>Exophiala</taxon>
    </lineage>
</organism>
<proteinExistence type="predicted"/>
<evidence type="ECO:0000259" key="3">
    <source>
        <dbReference type="Pfam" id="PF04082"/>
    </source>
</evidence>
<keyword evidence="2" id="KW-0812">Transmembrane</keyword>
<dbReference type="GO" id="GO:0008270">
    <property type="term" value="F:zinc ion binding"/>
    <property type="evidence" value="ECO:0007669"/>
    <property type="project" value="InterPro"/>
</dbReference>
<dbReference type="EMBL" id="JAVRRD010000041">
    <property type="protein sequence ID" value="KAK5044918.1"/>
    <property type="molecule type" value="Genomic_DNA"/>
</dbReference>
<accession>A0AAV9MWE4</accession>
<dbReference type="Proteomes" id="UP001358417">
    <property type="component" value="Unassembled WGS sequence"/>
</dbReference>
<keyword evidence="2" id="KW-1133">Transmembrane helix</keyword>
<dbReference type="AlphaFoldDB" id="A0AAV9MWE4"/>
<evidence type="ECO:0000313" key="5">
    <source>
        <dbReference type="Proteomes" id="UP001358417"/>
    </source>
</evidence>
<evidence type="ECO:0000313" key="4">
    <source>
        <dbReference type="EMBL" id="KAK5044918.1"/>
    </source>
</evidence>
<dbReference type="InterPro" id="IPR007219">
    <property type="entry name" value="XnlR_reg_dom"/>
</dbReference>
<feature type="transmembrane region" description="Helical" evidence="2">
    <location>
        <begin position="142"/>
        <end position="161"/>
    </location>
</feature>
<evidence type="ECO:0000256" key="1">
    <source>
        <dbReference type="ARBA" id="ARBA00023242"/>
    </source>
</evidence>
<keyword evidence="5" id="KW-1185">Reference proteome</keyword>
<reference evidence="4 5" key="1">
    <citation type="submission" date="2023-08" db="EMBL/GenBank/DDBJ databases">
        <title>Black Yeasts Isolated from many extreme environments.</title>
        <authorList>
            <person name="Coleine C."/>
            <person name="Stajich J.E."/>
            <person name="Selbmann L."/>
        </authorList>
    </citation>
    <scope>NUCLEOTIDE SEQUENCE [LARGE SCALE GENOMIC DNA]</scope>
    <source>
        <strain evidence="4 5">CCFEE 5792</strain>
    </source>
</reference>
<dbReference type="CDD" id="cd12148">
    <property type="entry name" value="fungal_TF_MHR"/>
    <property type="match status" value="1"/>
</dbReference>
<name>A0AAV9MWE4_9EURO</name>
<dbReference type="GO" id="GO:0006351">
    <property type="term" value="P:DNA-templated transcription"/>
    <property type="evidence" value="ECO:0007669"/>
    <property type="project" value="InterPro"/>
</dbReference>
<dbReference type="GeneID" id="89978448"/>
<dbReference type="PANTHER" id="PTHR31668">
    <property type="entry name" value="GLUCOSE TRANSPORT TRANSCRIPTION REGULATOR RGT1-RELATED-RELATED"/>
    <property type="match status" value="1"/>
</dbReference>
<feature type="domain" description="Xylanolytic transcriptional activator regulatory" evidence="3">
    <location>
        <begin position="58"/>
        <end position="204"/>
    </location>
</feature>
<dbReference type="PANTHER" id="PTHR31668:SF30">
    <property type="entry name" value="ZN(II)2CYS6 TRANSCRIPTION FACTOR (EUROFUNG)"/>
    <property type="match status" value="1"/>
</dbReference>